<organism evidence="38">
    <name type="scientific">Angiostrongylus costaricensis</name>
    <name type="common">Nematode worm</name>
    <dbReference type="NCBI Taxonomy" id="334426"/>
    <lineage>
        <taxon>Eukaryota</taxon>
        <taxon>Metazoa</taxon>
        <taxon>Ecdysozoa</taxon>
        <taxon>Nematoda</taxon>
        <taxon>Chromadorea</taxon>
        <taxon>Rhabditida</taxon>
        <taxon>Rhabditina</taxon>
        <taxon>Rhabditomorpha</taxon>
        <taxon>Strongyloidea</taxon>
        <taxon>Metastrongylidae</taxon>
        <taxon>Angiostrongylus</taxon>
    </lineage>
</organism>
<comment type="catalytic activity">
    <reaction evidence="20">
        <text>N(omega)-methyl-L-arginine + pyruvate = 5-(3-methylguanidino)-2-oxopentanoate + L-alanine</text>
        <dbReference type="Rhea" id="RHEA:77319"/>
        <dbReference type="ChEBI" id="CHEBI:15361"/>
        <dbReference type="ChEBI" id="CHEBI:57972"/>
        <dbReference type="ChEBI" id="CHEBI:114953"/>
        <dbReference type="ChEBI" id="CHEBI:197314"/>
    </reaction>
</comment>
<comment type="catalytic activity">
    <reaction evidence="22">
        <text>N(omega),N('omega)-dimethyl-L-arginine + pyruvate = 5-(3,3'-dimethylguanidino)-2-oxopentanoate + L-alanine</text>
        <dbReference type="Rhea" id="RHEA:77307"/>
        <dbReference type="ChEBI" id="CHEBI:15361"/>
        <dbReference type="ChEBI" id="CHEBI:57972"/>
        <dbReference type="ChEBI" id="CHEBI:197308"/>
        <dbReference type="ChEBI" id="CHEBI:197310"/>
    </reaction>
</comment>
<comment type="catalytic activity">
    <reaction evidence="15">
        <text>N(omega),N(omega)-dimethyl-L-arginine + pyruvate = 5-(3,3-dimethylguanidino)-2-oxopentanoate + L-alanine</text>
        <dbReference type="Rhea" id="RHEA:77303"/>
        <dbReference type="ChEBI" id="CHEBI:15361"/>
        <dbReference type="ChEBI" id="CHEBI:57972"/>
        <dbReference type="ChEBI" id="CHEBI:58326"/>
        <dbReference type="ChEBI" id="CHEBI:197301"/>
    </reaction>
</comment>
<evidence type="ECO:0000256" key="13">
    <source>
        <dbReference type="ARBA" id="ARBA00042611"/>
    </source>
</evidence>
<evidence type="ECO:0000256" key="26">
    <source>
        <dbReference type="ARBA" id="ARBA00044257"/>
    </source>
</evidence>
<evidence type="ECO:0000256" key="19">
    <source>
        <dbReference type="ARBA" id="ARBA00043751"/>
    </source>
</evidence>
<dbReference type="Proteomes" id="UP000267027">
    <property type="component" value="Unassembled WGS sequence"/>
</dbReference>
<reference evidence="38" key="1">
    <citation type="submission" date="2017-02" db="UniProtKB">
        <authorList>
            <consortium name="WormBaseParasite"/>
        </authorList>
    </citation>
    <scope>IDENTIFICATION</scope>
</reference>
<sequence>MAADPYSGPWGGRNCRDSPIQTKRNCSCGHDECEATDNFLKRSFEAVQKRAGLAICDEVQTGFGRLGSHFWGFESQDAMPDIVTLAKGIGNGFPLGAVVTTEEIASSYGKALYFNTYGGNPMATTVGKTVLEVIEEEKLQENCAVVGDYFLKQLSSIDSHLIGDVRGKGLMIGVELIDEDGKPLTGDRLASIFERIKDRGVLVGKGGLNGNVLRIKPPMCITKQNVDTCVSAIADALKQGN</sequence>
<evidence type="ECO:0000256" key="11">
    <source>
        <dbReference type="ARBA" id="ARBA00041662"/>
    </source>
</evidence>
<comment type="catalytic activity">
    <reaction evidence="16">
        <text>(2S)-2-aminobutanoate + glyoxylate = 2-oxobutanoate + glycine</text>
        <dbReference type="Rhea" id="RHEA:77339"/>
        <dbReference type="ChEBI" id="CHEBI:16763"/>
        <dbReference type="ChEBI" id="CHEBI:36655"/>
        <dbReference type="ChEBI" id="CHEBI:57305"/>
        <dbReference type="ChEBI" id="CHEBI:74359"/>
    </reaction>
</comment>
<dbReference type="InterPro" id="IPR005814">
    <property type="entry name" value="Aminotrans_3"/>
</dbReference>
<evidence type="ECO:0000313" key="37">
    <source>
        <dbReference type="Proteomes" id="UP000267027"/>
    </source>
</evidence>
<evidence type="ECO:0000313" key="38">
    <source>
        <dbReference type="WBParaSite" id="ACOC_0000718301-mRNA-1"/>
    </source>
</evidence>
<dbReference type="STRING" id="334426.A0A0R3PPN8"/>
<dbReference type="GO" id="GO:0008453">
    <property type="term" value="F:alanine-glyoxylate transaminase activity"/>
    <property type="evidence" value="ECO:0007669"/>
    <property type="project" value="UniProtKB-EC"/>
</dbReference>
<dbReference type="GO" id="GO:0016223">
    <property type="term" value="F:beta-alanine:pyruvate transaminase activity"/>
    <property type="evidence" value="ECO:0007669"/>
    <property type="project" value="UniProtKB-EC"/>
</dbReference>
<evidence type="ECO:0000256" key="10">
    <source>
        <dbReference type="ARBA" id="ARBA00039862"/>
    </source>
</evidence>
<evidence type="ECO:0000256" key="18">
    <source>
        <dbReference type="ARBA" id="ARBA00043749"/>
    </source>
</evidence>
<evidence type="ECO:0000256" key="3">
    <source>
        <dbReference type="ARBA" id="ARBA00008954"/>
    </source>
</evidence>
<comment type="subcellular location">
    <subcellularLocation>
        <location evidence="2">Mitochondrion</location>
    </subcellularLocation>
</comment>
<evidence type="ECO:0000256" key="9">
    <source>
        <dbReference type="ARBA" id="ARBA00039130"/>
    </source>
</evidence>
<evidence type="ECO:0000256" key="17">
    <source>
        <dbReference type="ARBA" id="ARBA00043726"/>
    </source>
</evidence>
<dbReference type="Gene3D" id="3.90.1150.10">
    <property type="entry name" value="Aspartate Aminotransferase, domain 1"/>
    <property type="match status" value="1"/>
</dbReference>
<evidence type="ECO:0000256" key="32">
    <source>
        <dbReference type="ARBA" id="ARBA00048760"/>
    </source>
</evidence>
<comment type="cofactor">
    <cofactor evidence="1">
        <name>pyridoxal 5'-phosphate</name>
        <dbReference type="ChEBI" id="CHEBI:597326"/>
    </cofactor>
</comment>
<reference evidence="36 37" key="2">
    <citation type="submission" date="2018-11" db="EMBL/GenBank/DDBJ databases">
        <authorList>
            <consortium name="Pathogen Informatics"/>
        </authorList>
    </citation>
    <scope>NUCLEOTIDE SEQUENCE [LARGE SCALE GENOMIC DNA]</scope>
    <source>
        <strain evidence="36 37">Costa Rica</strain>
    </source>
</reference>
<protein>
    <recommendedName>
        <fullName evidence="10">Alanine--glyoxylate aminotransferase 2, mitochondrial</fullName>
        <ecNumber evidence="25">2.6.1.18</ecNumber>
        <ecNumber evidence="9">2.6.1.40</ecNumber>
        <ecNumber evidence="5">2.6.1.44</ecNumber>
    </recommendedName>
    <alternativeName>
        <fullName evidence="11">(R)-3-amino-2-methylpropionate--pyruvate transaminase</fullName>
    </alternativeName>
    <alternativeName>
        <fullName evidence="13">Beta-ALAAT II</fullName>
    </alternativeName>
    <alternativeName>
        <fullName evidence="14">Beta-alanine-pyruvate aminotransferase</fullName>
    </alternativeName>
    <alternativeName>
        <fullName evidence="27">D-3-aminoisobutyrate-pyruvate aminotransferase</fullName>
    </alternativeName>
    <alternativeName>
        <fullName evidence="12">D-AIBAT</fullName>
    </alternativeName>
    <alternativeName>
        <fullName evidence="26">D-beta-aminoisobutyrate-pyruvate aminotransferase</fullName>
    </alternativeName>
</protein>
<comment type="catalytic activity">
    <reaction evidence="31">
        <text>N(omega),N(omega)-dimethyl-L-arginine + 2-oxobutanoate = 5-(3,3-dimethylguanidino)-2-oxopentanoate + (2S)-2-aminobutanoate</text>
        <dbReference type="Rhea" id="RHEA:77351"/>
        <dbReference type="ChEBI" id="CHEBI:16763"/>
        <dbReference type="ChEBI" id="CHEBI:58326"/>
        <dbReference type="ChEBI" id="CHEBI:74359"/>
        <dbReference type="ChEBI" id="CHEBI:197301"/>
    </reaction>
</comment>
<comment type="catalytic activity">
    <reaction evidence="33">
        <text>oxaloacetate + L-alanine = L-aspartate + pyruvate</text>
        <dbReference type="Rhea" id="RHEA:77347"/>
        <dbReference type="ChEBI" id="CHEBI:15361"/>
        <dbReference type="ChEBI" id="CHEBI:16452"/>
        <dbReference type="ChEBI" id="CHEBI:29991"/>
        <dbReference type="ChEBI" id="CHEBI:57972"/>
    </reaction>
</comment>
<evidence type="ECO:0000256" key="33">
    <source>
        <dbReference type="ARBA" id="ARBA00048916"/>
    </source>
</evidence>
<dbReference type="GO" id="GO:0005739">
    <property type="term" value="C:mitochondrion"/>
    <property type="evidence" value="ECO:0007669"/>
    <property type="project" value="UniProtKB-SubCell"/>
</dbReference>
<evidence type="ECO:0000256" key="27">
    <source>
        <dbReference type="ARBA" id="ARBA00044258"/>
    </source>
</evidence>
<evidence type="ECO:0000256" key="31">
    <source>
        <dbReference type="ARBA" id="ARBA00048560"/>
    </source>
</evidence>
<evidence type="ECO:0000313" key="36">
    <source>
        <dbReference type="EMBL" id="VDM58769.1"/>
    </source>
</evidence>
<evidence type="ECO:0000256" key="5">
    <source>
        <dbReference type="ARBA" id="ARBA00013049"/>
    </source>
</evidence>
<evidence type="ECO:0000256" key="29">
    <source>
        <dbReference type="ARBA" id="ARBA00048264"/>
    </source>
</evidence>
<evidence type="ECO:0000256" key="8">
    <source>
        <dbReference type="ARBA" id="ARBA00033660"/>
    </source>
</evidence>
<dbReference type="WBParaSite" id="ACOC_0000718301-mRNA-1">
    <property type="protein sequence ID" value="ACOC_0000718301-mRNA-1"/>
    <property type="gene ID" value="ACOC_0000718301"/>
</dbReference>
<comment type="catalytic activity">
    <reaction evidence="19">
        <text>2-oxobutanoate + L-alanine = (2S)-2-aminobutanoate + pyruvate</text>
        <dbReference type="Rhea" id="RHEA:77355"/>
        <dbReference type="ChEBI" id="CHEBI:15361"/>
        <dbReference type="ChEBI" id="CHEBI:16763"/>
        <dbReference type="ChEBI" id="CHEBI:57972"/>
        <dbReference type="ChEBI" id="CHEBI:74359"/>
        <dbReference type="EC" id="2.6.1.44"/>
    </reaction>
</comment>
<evidence type="ECO:0000256" key="24">
    <source>
        <dbReference type="ARBA" id="ARBA00043826"/>
    </source>
</evidence>
<dbReference type="GO" id="GO:0009436">
    <property type="term" value="P:glyoxylate catabolic process"/>
    <property type="evidence" value="ECO:0007669"/>
    <property type="project" value="TreeGrafter"/>
</dbReference>
<dbReference type="InterPro" id="IPR015422">
    <property type="entry name" value="PyrdxlP-dep_Trfase_small"/>
</dbReference>
<evidence type="ECO:0000256" key="16">
    <source>
        <dbReference type="ARBA" id="ARBA00043679"/>
    </source>
</evidence>
<evidence type="ECO:0000256" key="14">
    <source>
        <dbReference type="ARBA" id="ARBA00042669"/>
    </source>
</evidence>
<comment type="catalytic activity">
    <reaction evidence="32">
        <text>N(omega)-methyl-L-arginine + glyoxylate = 5-(3-methylguanidino)-2-oxopentanoate + glycine</text>
        <dbReference type="Rhea" id="RHEA:77323"/>
        <dbReference type="ChEBI" id="CHEBI:36655"/>
        <dbReference type="ChEBI" id="CHEBI:57305"/>
        <dbReference type="ChEBI" id="CHEBI:114953"/>
        <dbReference type="ChEBI" id="CHEBI:197314"/>
    </reaction>
</comment>
<evidence type="ECO:0000256" key="30">
    <source>
        <dbReference type="ARBA" id="ARBA00048500"/>
    </source>
</evidence>
<keyword evidence="7" id="KW-0808">Transferase</keyword>
<proteinExistence type="inferred from homology"/>
<evidence type="ECO:0000256" key="2">
    <source>
        <dbReference type="ARBA" id="ARBA00004173"/>
    </source>
</evidence>
<evidence type="ECO:0000256" key="4">
    <source>
        <dbReference type="ARBA" id="ARBA00011881"/>
    </source>
</evidence>
<evidence type="ECO:0000256" key="7">
    <source>
        <dbReference type="ARBA" id="ARBA00022679"/>
    </source>
</evidence>
<comment type="catalytic activity">
    <reaction evidence="28">
        <text>N(omega),N(omega)-dimethyl-L-arginine + glyoxylate = 5-(3,3-dimethylguanidino)-2-oxopentanoate + glycine</text>
        <dbReference type="Rhea" id="RHEA:77311"/>
        <dbReference type="ChEBI" id="CHEBI:36655"/>
        <dbReference type="ChEBI" id="CHEBI:57305"/>
        <dbReference type="ChEBI" id="CHEBI:58326"/>
        <dbReference type="ChEBI" id="CHEBI:197301"/>
    </reaction>
</comment>
<comment type="catalytic activity">
    <reaction evidence="30">
        <text>2-oxohexanoate + N(omega),N(omega)-dimethyl-L-arginine = L-2-aminohexanoate + 5-(3,3-dimethylguanidino)-2-oxopentanoate</text>
        <dbReference type="Rhea" id="RHEA:77363"/>
        <dbReference type="ChEBI" id="CHEBI:35177"/>
        <dbReference type="ChEBI" id="CHEBI:58326"/>
        <dbReference type="ChEBI" id="CHEBI:58455"/>
        <dbReference type="ChEBI" id="CHEBI:197301"/>
    </reaction>
</comment>
<evidence type="ECO:0000256" key="28">
    <source>
        <dbReference type="ARBA" id="ARBA00047892"/>
    </source>
</evidence>
<comment type="catalytic activity">
    <reaction evidence="17">
        <text>(R)-3-amino-2-methylpropanoate + pyruvate = 2-methyl-3-oxopropanoate + L-alanine</text>
        <dbReference type="Rhea" id="RHEA:18393"/>
        <dbReference type="ChEBI" id="CHEBI:15361"/>
        <dbReference type="ChEBI" id="CHEBI:57700"/>
        <dbReference type="ChEBI" id="CHEBI:57731"/>
        <dbReference type="ChEBI" id="CHEBI:57972"/>
        <dbReference type="EC" id="2.6.1.40"/>
    </reaction>
    <physiologicalReaction direction="left-to-right" evidence="17">
        <dbReference type="Rhea" id="RHEA:18394"/>
    </physiologicalReaction>
</comment>
<dbReference type="EC" id="2.6.1.40" evidence="9"/>
<comment type="catalytic activity">
    <reaction evidence="24">
        <text>2-oxopentanoate + N(omega),N(omega)-dimethyl-L-arginine = 5-(3,3-dimethylguanidino)-2-oxopentanoate + L-2-aminopentanoate</text>
        <dbReference type="Rhea" id="RHEA:77359"/>
        <dbReference type="ChEBI" id="CHEBI:28644"/>
        <dbReference type="ChEBI" id="CHEBI:58326"/>
        <dbReference type="ChEBI" id="CHEBI:58441"/>
        <dbReference type="ChEBI" id="CHEBI:197301"/>
    </reaction>
</comment>
<evidence type="ECO:0000256" key="21">
    <source>
        <dbReference type="ARBA" id="ARBA00043777"/>
    </source>
</evidence>
<evidence type="ECO:0000256" key="1">
    <source>
        <dbReference type="ARBA" id="ARBA00001933"/>
    </source>
</evidence>
<comment type="subunit">
    <text evidence="4">Homotetramer.</text>
</comment>
<dbReference type="PANTHER" id="PTHR45688">
    <property type="match status" value="1"/>
</dbReference>
<evidence type="ECO:0000256" key="25">
    <source>
        <dbReference type="ARBA" id="ARBA00044055"/>
    </source>
</evidence>
<dbReference type="GO" id="GO:0047305">
    <property type="term" value="F:(R)-3-amino-2-methylpropionate-pyruvate transaminase activity"/>
    <property type="evidence" value="ECO:0007669"/>
    <property type="project" value="UniProtKB-EC"/>
</dbReference>
<dbReference type="EMBL" id="UYYA01004012">
    <property type="protein sequence ID" value="VDM58769.1"/>
    <property type="molecule type" value="Genomic_DNA"/>
</dbReference>
<dbReference type="InterPro" id="IPR015424">
    <property type="entry name" value="PyrdxlP-dep_Trfase"/>
</dbReference>
<dbReference type="EC" id="2.6.1.18" evidence="25"/>
<comment type="catalytic activity">
    <reaction evidence="34">
        <text>N(omega),N('omega)-dimethyl-L-arginine + glyoxylate = 5-(3,3'-dimethylguanidino)-2-oxopentanoate + glycine</text>
        <dbReference type="Rhea" id="RHEA:77315"/>
        <dbReference type="ChEBI" id="CHEBI:36655"/>
        <dbReference type="ChEBI" id="CHEBI:57305"/>
        <dbReference type="ChEBI" id="CHEBI:197308"/>
        <dbReference type="ChEBI" id="CHEBI:197310"/>
    </reaction>
</comment>
<keyword evidence="6" id="KW-0032">Aminotransferase</keyword>
<dbReference type="GO" id="GO:0030170">
    <property type="term" value="F:pyridoxal phosphate binding"/>
    <property type="evidence" value="ECO:0007669"/>
    <property type="project" value="InterPro"/>
</dbReference>
<comment type="similarity">
    <text evidence="3">Belongs to the class-III pyridoxal-phosphate-dependent aminotransferase family.</text>
</comment>
<evidence type="ECO:0000256" key="34">
    <source>
        <dbReference type="ARBA" id="ARBA00049480"/>
    </source>
</evidence>
<dbReference type="EC" id="2.6.1.44" evidence="5"/>
<name>A0A0R3PPN8_ANGCS</name>
<comment type="catalytic activity">
    <reaction evidence="18">
        <text>N(omega),N(omega)-dimethyl-L-arginine + oxaloacetate = 5-(3,3-dimethylguanidino)-2-oxopentanoate + L-aspartate</text>
        <dbReference type="Rhea" id="RHEA:77343"/>
        <dbReference type="ChEBI" id="CHEBI:16452"/>
        <dbReference type="ChEBI" id="CHEBI:29991"/>
        <dbReference type="ChEBI" id="CHEBI:58326"/>
        <dbReference type="ChEBI" id="CHEBI:197301"/>
    </reaction>
</comment>
<comment type="catalytic activity">
    <reaction evidence="8">
        <text>glyoxylate + L-alanine = glycine + pyruvate</text>
        <dbReference type="Rhea" id="RHEA:24248"/>
        <dbReference type="ChEBI" id="CHEBI:15361"/>
        <dbReference type="ChEBI" id="CHEBI:36655"/>
        <dbReference type="ChEBI" id="CHEBI:57305"/>
        <dbReference type="ChEBI" id="CHEBI:57972"/>
        <dbReference type="EC" id="2.6.1.44"/>
    </reaction>
    <physiologicalReaction direction="left-to-right" evidence="8">
        <dbReference type="Rhea" id="RHEA:24249"/>
    </physiologicalReaction>
</comment>
<dbReference type="AlphaFoldDB" id="A0A0R3PPN8"/>
<dbReference type="Pfam" id="PF00202">
    <property type="entry name" value="Aminotran_3"/>
    <property type="match status" value="1"/>
</dbReference>
<dbReference type="OMA" id="HDECEAT"/>
<comment type="catalytic activity">
    <reaction evidence="21">
        <text>L-ornithine + pyruvate = 5-amino-2-oxopentanoate + L-alanine</text>
        <dbReference type="Rhea" id="RHEA:77327"/>
        <dbReference type="ChEBI" id="CHEBI:15361"/>
        <dbReference type="ChEBI" id="CHEBI:46911"/>
        <dbReference type="ChEBI" id="CHEBI:57972"/>
        <dbReference type="ChEBI" id="CHEBI:58802"/>
    </reaction>
</comment>
<evidence type="ECO:0000256" key="22">
    <source>
        <dbReference type="ARBA" id="ARBA00043798"/>
    </source>
</evidence>
<evidence type="ECO:0000256" key="23">
    <source>
        <dbReference type="ARBA" id="ARBA00043825"/>
    </source>
</evidence>
<comment type="function">
    <text evidence="35">Multifunctional aminotransferase with a broad substrate specificity. Catalyzes the conversion of glyoxylate to glycine using alanine as the amino donor. Catalyzes metabolism of not L- but the D-isomer of D-beta-aminoisobutyric acid to generate 2-methyl-3-oxopropanoate and alanine. Catalyzes the transfer of the amino group from beta-alanine to pyruvate to yield L-alanine and 3-oxopropanoate. Can metabolize NG-monomethyl-L-arginine (NMMA), asymmetric NG,NG-dimethyl-L-arginine (ADMA) and symmetric NG,N'G-dimethyl-L-arginine (SDMA). ADMA is a potent inhibitor of nitric-oxide (NO) synthase, and this activity provides mechanism through which the kidney regulates blood pressure.</text>
</comment>
<accession>A0A0R3PPN8</accession>
<keyword evidence="37" id="KW-1185">Reference proteome</keyword>
<comment type="catalytic activity">
    <reaction evidence="23">
        <text>3-oxopropanoate + L-alanine = beta-alanine + pyruvate</text>
        <dbReference type="Rhea" id="RHEA:14077"/>
        <dbReference type="ChEBI" id="CHEBI:15361"/>
        <dbReference type="ChEBI" id="CHEBI:33190"/>
        <dbReference type="ChEBI" id="CHEBI:57966"/>
        <dbReference type="ChEBI" id="CHEBI:57972"/>
        <dbReference type="EC" id="2.6.1.18"/>
    </reaction>
    <physiologicalReaction direction="right-to-left" evidence="23">
        <dbReference type="Rhea" id="RHEA:14079"/>
    </physiologicalReaction>
</comment>
<dbReference type="SUPFAM" id="SSF53383">
    <property type="entry name" value="PLP-dependent transferases"/>
    <property type="match status" value="1"/>
</dbReference>
<evidence type="ECO:0000256" key="35">
    <source>
        <dbReference type="ARBA" id="ARBA00058068"/>
    </source>
</evidence>
<evidence type="ECO:0000256" key="12">
    <source>
        <dbReference type="ARBA" id="ARBA00041845"/>
    </source>
</evidence>
<gene>
    <name evidence="36" type="ORF">ACOC_LOCUS7184</name>
</gene>
<evidence type="ECO:0000256" key="6">
    <source>
        <dbReference type="ARBA" id="ARBA00022576"/>
    </source>
</evidence>
<dbReference type="PANTHER" id="PTHR45688:SF3">
    <property type="entry name" value="ALANINE--GLYOXYLATE AMINOTRANSFERASE 2, MITOCHONDRIAL"/>
    <property type="match status" value="1"/>
</dbReference>
<dbReference type="GO" id="GO:0019481">
    <property type="term" value="P:L-alanine catabolic process, by transamination"/>
    <property type="evidence" value="ECO:0007669"/>
    <property type="project" value="TreeGrafter"/>
</dbReference>
<dbReference type="OrthoDB" id="10261433at2759"/>
<comment type="catalytic activity">
    <reaction evidence="29">
        <text>L-ornithine + glyoxylate = 5-amino-2-oxopentanoate + glycine</text>
        <dbReference type="Rhea" id="RHEA:77331"/>
        <dbReference type="ChEBI" id="CHEBI:36655"/>
        <dbReference type="ChEBI" id="CHEBI:46911"/>
        <dbReference type="ChEBI" id="CHEBI:57305"/>
        <dbReference type="ChEBI" id="CHEBI:58802"/>
    </reaction>
</comment>
<evidence type="ECO:0000256" key="20">
    <source>
        <dbReference type="ARBA" id="ARBA00043758"/>
    </source>
</evidence>
<evidence type="ECO:0000256" key="15">
    <source>
        <dbReference type="ARBA" id="ARBA00043669"/>
    </source>
</evidence>